<dbReference type="PANTHER" id="PTHR14413">
    <property type="entry name" value="RIBOSOMAL PROTEIN L17"/>
    <property type="match status" value="1"/>
</dbReference>
<reference evidence="8 9" key="1">
    <citation type="journal article" date="2016" name="Nat. Commun.">
        <title>Thousands of microbial genomes shed light on interconnected biogeochemical processes in an aquifer system.</title>
        <authorList>
            <person name="Anantharaman K."/>
            <person name="Brown C.T."/>
            <person name="Hug L.A."/>
            <person name="Sharon I."/>
            <person name="Castelle C.J."/>
            <person name="Probst A.J."/>
            <person name="Thomas B.C."/>
            <person name="Singh A."/>
            <person name="Wilkins M.J."/>
            <person name="Karaoz U."/>
            <person name="Brodie E.L."/>
            <person name="Williams K.H."/>
            <person name="Hubbard S.S."/>
            <person name="Banfield J.F."/>
        </authorList>
    </citation>
    <scope>NUCLEOTIDE SEQUENCE [LARGE SCALE GENOMIC DNA]</scope>
</reference>
<evidence type="ECO:0000256" key="6">
    <source>
        <dbReference type="RuleBase" id="RU000661"/>
    </source>
</evidence>
<sequence>MKKKIEGRKFSRSLKARRALFRSLSKALIESGSITTTRQKAKAIQADIDKFINLAKKGALAQKRQLYSLFANDRKATQALFTIVKSNFGLRKGGYTRIVNLPPRLGDRAQMARLEWVEEVSKEKKKSMDKDKKSAIEKKGSKTLTKKVKGKLTKGVKVKNKFKKK</sequence>
<evidence type="ECO:0000313" key="8">
    <source>
        <dbReference type="EMBL" id="OGM58945.1"/>
    </source>
</evidence>
<feature type="region of interest" description="Disordered" evidence="7">
    <location>
        <begin position="122"/>
        <end position="151"/>
    </location>
</feature>
<dbReference type="InterPro" id="IPR036373">
    <property type="entry name" value="Ribosomal_bL17_sf"/>
</dbReference>
<proteinExistence type="inferred from homology"/>
<keyword evidence="2 5" id="KW-0689">Ribosomal protein</keyword>
<evidence type="ECO:0000256" key="1">
    <source>
        <dbReference type="ARBA" id="ARBA00008777"/>
    </source>
</evidence>
<dbReference type="Proteomes" id="UP000176404">
    <property type="component" value="Unassembled WGS sequence"/>
</dbReference>
<protein>
    <recommendedName>
        <fullName evidence="4 6">50S ribosomal protein L17</fullName>
    </recommendedName>
</protein>
<evidence type="ECO:0000256" key="2">
    <source>
        <dbReference type="ARBA" id="ARBA00022980"/>
    </source>
</evidence>
<dbReference type="Pfam" id="PF01196">
    <property type="entry name" value="Ribosomal_L17"/>
    <property type="match status" value="1"/>
</dbReference>
<gene>
    <name evidence="8" type="ORF">A2892_05115</name>
</gene>
<dbReference type="PANTHER" id="PTHR14413:SF16">
    <property type="entry name" value="LARGE RIBOSOMAL SUBUNIT PROTEIN BL17M"/>
    <property type="match status" value="1"/>
</dbReference>
<dbReference type="InterPro" id="IPR000456">
    <property type="entry name" value="Ribosomal_bL17"/>
</dbReference>
<evidence type="ECO:0000256" key="7">
    <source>
        <dbReference type="SAM" id="MobiDB-lite"/>
    </source>
</evidence>
<keyword evidence="3 5" id="KW-0687">Ribonucleoprotein</keyword>
<dbReference type="GO" id="GO:0006412">
    <property type="term" value="P:translation"/>
    <property type="evidence" value="ECO:0007669"/>
    <property type="project" value="InterPro"/>
</dbReference>
<evidence type="ECO:0000313" key="9">
    <source>
        <dbReference type="Proteomes" id="UP000176404"/>
    </source>
</evidence>
<dbReference type="Gene3D" id="3.90.1030.10">
    <property type="entry name" value="Ribosomal protein L17"/>
    <property type="match status" value="1"/>
</dbReference>
<comment type="caution">
    <text evidence="8">The sequence shown here is derived from an EMBL/GenBank/DDBJ whole genome shotgun (WGS) entry which is preliminary data.</text>
</comment>
<evidence type="ECO:0000256" key="4">
    <source>
        <dbReference type="ARBA" id="ARBA00035494"/>
    </source>
</evidence>
<dbReference type="SUPFAM" id="SSF64263">
    <property type="entry name" value="Prokaryotic ribosomal protein L17"/>
    <property type="match status" value="1"/>
</dbReference>
<dbReference type="GO" id="GO:0003735">
    <property type="term" value="F:structural constituent of ribosome"/>
    <property type="evidence" value="ECO:0007669"/>
    <property type="project" value="InterPro"/>
</dbReference>
<evidence type="ECO:0000256" key="5">
    <source>
        <dbReference type="RuleBase" id="RU000660"/>
    </source>
</evidence>
<organism evidence="8 9">
    <name type="scientific">Candidatus Woesebacteria bacterium RIFCSPLOWO2_01_FULL_39_10b</name>
    <dbReference type="NCBI Taxonomy" id="1802517"/>
    <lineage>
        <taxon>Bacteria</taxon>
        <taxon>Candidatus Woeseibacteriota</taxon>
    </lineage>
</organism>
<accession>A0A1F8B6B7</accession>
<dbReference type="AlphaFoldDB" id="A0A1F8B6B7"/>
<dbReference type="EMBL" id="MGHD01000026">
    <property type="protein sequence ID" value="OGM58945.1"/>
    <property type="molecule type" value="Genomic_DNA"/>
</dbReference>
<dbReference type="GO" id="GO:0022625">
    <property type="term" value="C:cytosolic large ribosomal subunit"/>
    <property type="evidence" value="ECO:0007669"/>
    <property type="project" value="TreeGrafter"/>
</dbReference>
<comment type="similarity">
    <text evidence="1 5">Belongs to the bacterial ribosomal protein bL17 family.</text>
</comment>
<evidence type="ECO:0000256" key="3">
    <source>
        <dbReference type="ARBA" id="ARBA00023274"/>
    </source>
</evidence>
<dbReference type="STRING" id="1802517.A2892_05115"/>
<name>A0A1F8B6B7_9BACT</name>
<dbReference type="NCBIfam" id="TIGR00059">
    <property type="entry name" value="L17"/>
    <property type="match status" value="1"/>
</dbReference>
<feature type="compositionally biased region" description="Basic and acidic residues" evidence="7">
    <location>
        <begin position="122"/>
        <end position="140"/>
    </location>
</feature>